<dbReference type="SUPFAM" id="SSF56784">
    <property type="entry name" value="HAD-like"/>
    <property type="match status" value="1"/>
</dbReference>
<accession>A0ABM7Z7X8</accession>
<dbReference type="PANTHER" id="PTHR10000:SF8">
    <property type="entry name" value="HAD SUPERFAMILY HYDROLASE-LIKE, TYPE 3"/>
    <property type="match status" value="1"/>
</dbReference>
<dbReference type="Pfam" id="PF08282">
    <property type="entry name" value="Hydrolase_3"/>
    <property type="match status" value="1"/>
</dbReference>
<dbReference type="EMBL" id="AP025732">
    <property type="protein sequence ID" value="BDI19285.1"/>
    <property type="molecule type" value="Genomic_DNA"/>
</dbReference>
<protein>
    <submittedName>
        <fullName evidence="1">Uncharacterized protein</fullName>
    </submittedName>
</protein>
<proteinExistence type="predicted"/>
<dbReference type="Gene3D" id="3.40.50.1000">
    <property type="entry name" value="HAD superfamily/HAD-like"/>
    <property type="match status" value="1"/>
</dbReference>
<dbReference type="InterPro" id="IPR036412">
    <property type="entry name" value="HAD-like_sf"/>
</dbReference>
<dbReference type="Proteomes" id="UP001055453">
    <property type="component" value="Chromosome"/>
</dbReference>
<keyword evidence="2" id="KW-1185">Reference proteome</keyword>
<name>A0ABM7Z7X8_NOSCO</name>
<dbReference type="InterPro" id="IPR023214">
    <property type="entry name" value="HAD_sf"/>
</dbReference>
<gene>
    <name evidence="1" type="ORF">ANSO36C_50870</name>
</gene>
<evidence type="ECO:0000313" key="2">
    <source>
        <dbReference type="Proteomes" id="UP001055453"/>
    </source>
</evidence>
<organism evidence="1 2">
    <name type="scientific">Nostoc cf. commune SO-36</name>
    <dbReference type="NCBI Taxonomy" id="449208"/>
    <lineage>
        <taxon>Bacteria</taxon>
        <taxon>Bacillati</taxon>
        <taxon>Cyanobacteriota</taxon>
        <taxon>Cyanophyceae</taxon>
        <taxon>Nostocales</taxon>
        <taxon>Nostocaceae</taxon>
        <taxon>Nostoc</taxon>
    </lineage>
</organism>
<sequence length="65" mass="7224">MPNDVSMFQRSGLSIAMGNASVEVQKQAQYVTTSYEEEGFANAVEQFILGSNTADITKKRFRSML</sequence>
<dbReference type="PANTHER" id="PTHR10000">
    <property type="entry name" value="PHOSPHOSERINE PHOSPHATASE"/>
    <property type="match status" value="1"/>
</dbReference>
<reference evidence="1" key="1">
    <citation type="submission" date="2022-04" db="EMBL/GenBank/DDBJ databases">
        <title>Complete genome sequence of a cyanobacterium, Nostoc sp. SO-36, isolated in Antarctica.</title>
        <authorList>
            <person name="Kanesaki Y."/>
            <person name="Effendi D."/>
            <person name="Sakamoto T."/>
            <person name="Ohtani S."/>
            <person name="Awai K."/>
        </authorList>
    </citation>
    <scope>NUCLEOTIDE SEQUENCE</scope>
    <source>
        <strain evidence="1">SO-36</strain>
    </source>
</reference>
<evidence type="ECO:0000313" key="1">
    <source>
        <dbReference type="EMBL" id="BDI19285.1"/>
    </source>
</evidence>